<organism evidence="1 2">
    <name type="scientific">Photobacterium kishitanii</name>
    <dbReference type="NCBI Taxonomy" id="318456"/>
    <lineage>
        <taxon>Bacteria</taxon>
        <taxon>Pseudomonadati</taxon>
        <taxon>Pseudomonadota</taxon>
        <taxon>Gammaproteobacteria</taxon>
        <taxon>Vibrionales</taxon>
        <taxon>Vibrionaceae</taxon>
        <taxon>Photobacterium</taxon>
    </lineage>
</organism>
<protein>
    <submittedName>
        <fullName evidence="1">Uncharacterized protein</fullName>
    </submittedName>
</protein>
<evidence type="ECO:0000313" key="1">
    <source>
        <dbReference type="EMBL" id="PSU87813.1"/>
    </source>
</evidence>
<gene>
    <name evidence="1" type="ORF">C9J27_25980</name>
</gene>
<evidence type="ECO:0000313" key="2">
    <source>
        <dbReference type="Proteomes" id="UP000241426"/>
    </source>
</evidence>
<proteinExistence type="predicted"/>
<dbReference type="Proteomes" id="UP000241426">
    <property type="component" value="Unassembled WGS sequence"/>
</dbReference>
<reference evidence="1 2" key="1">
    <citation type="submission" date="2018-01" db="EMBL/GenBank/DDBJ databases">
        <title>Whole genome sequencing of Histamine producing bacteria.</title>
        <authorList>
            <person name="Butler K."/>
        </authorList>
    </citation>
    <scope>NUCLEOTIDE SEQUENCE [LARGE SCALE GENOMIC DNA]</scope>
    <source>
        <strain evidence="1 2">FS-7.2</strain>
    </source>
</reference>
<dbReference type="RefSeq" id="WP_107290249.1">
    <property type="nucleotide sequence ID" value="NZ_PYNF01000062.1"/>
</dbReference>
<dbReference type="EMBL" id="PYNF01000062">
    <property type="protein sequence ID" value="PSU87813.1"/>
    <property type="molecule type" value="Genomic_DNA"/>
</dbReference>
<dbReference type="AlphaFoldDB" id="A0A2T3KA10"/>
<name>A0A2T3KA10_9GAMM</name>
<sequence>MTLDKNDICEKLLAGWKLFNRGSRWIITEPRGAGEVEVQRHCDSEIIKDLIDEGVIKVACPFMTTRAVLVRDSYMLDRFGKAKLSSIKEQRY</sequence>
<comment type="caution">
    <text evidence="1">The sequence shown here is derived from an EMBL/GenBank/DDBJ whole genome shotgun (WGS) entry which is preliminary data.</text>
</comment>
<accession>A0A2T3KA10</accession>